<gene>
    <name evidence="9" type="primary">CP</name>
</gene>
<feature type="domain" description="Icosahedral viral capsid protein S" evidence="8">
    <location>
        <begin position="43"/>
        <end position="247"/>
    </location>
</feature>
<evidence type="ECO:0000256" key="4">
    <source>
        <dbReference type="ARBA" id="ARBA00022561"/>
    </source>
</evidence>
<feature type="region of interest" description="Disordered" evidence="7">
    <location>
        <begin position="1"/>
        <end position="44"/>
    </location>
</feature>
<dbReference type="GO" id="GO:0039617">
    <property type="term" value="C:T=3 icosahedral viral capsid"/>
    <property type="evidence" value="ECO:0007669"/>
    <property type="project" value="UniProtKB-KW"/>
</dbReference>
<dbReference type="Gene3D" id="2.60.120.20">
    <property type="match status" value="1"/>
</dbReference>
<evidence type="ECO:0000256" key="3">
    <source>
        <dbReference type="ARBA" id="ARBA00018091"/>
    </source>
</evidence>
<protein>
    <recommendedName>
        <fullName evidence="3">Capsid protein</fullName>
    </recommendedName>
</protein>
<feature type="compositionally biased region" description="Basic residues" evidence="7">
    <location>
        <begin position="26"/>
        <end position="35"/>
    </location>
</feature>
<comment type="subcellular location">
    <subcellularLocation>
        <location evidence="1">Virion</location>
    </subcellularLocation>
</comment>
<evidence type="ECO:0000256" key="5">
    <source>
        <dbReference type="ARBA" id="ARBA00022844"/>
    </source>
</evidence>
<evidence type="ECO:0000259" key="8">
    <source>
        <dbReference type="Pfam" id="PF00729"/>
    </source>
</evidence>
<evidence type="ECO:0000256" key="6">
    <source>
        <dbReference type="ARBA" id="ARBA00023060"/>
    </source>
</evidence>
<evidence type="ECO:0000256" key="7">
    <source>
        <dbReference type="SAM" id="MobiDB-lite"/>
    </source>
</evidence>
<keyword evidence="5" id="KW-0946">Virion</keyword>
<sequence length="281" mass="30672">MSKKLTKNQVKQMIQATLPKEQTSARSRRRRRRRSTQQGQSSTVMAPMAGAVICRKRPMLINGRSGVTVRHSEVVLVVQSGTTNFSATSVTLAPNTFTWLAVQGSLYSKWRWISLRATYVPETASTTPGTVAMGFQYDNTDVLPTGTAGMSSLHGFVSGAPWSGFSGSKLLAESPTTPIPAGAIATRLDCQNFGLKWYQYKSVIPAGDSGNIYIPAQLIVGTLGTGSTLRYGEVHIQYEIEFIEPLPPSVNTLRDIYSRMILSSASDERKGEKSSQTLTDR</sequence>
<evidence type="ECO:0000313" key="9">
    <source>
        <dbReference type="EMBL" id="AFN89806.1"/>
    </source>
</evidence>
<dbReference type="GO" id="GO:0005198">
    <property type="term" value="F:structural molecule activity"/>
    <property type="evidence" value="ECO:0007669"/>
    <property type="project" value="InterPro"/>
</dbReference>
<dbReference type="PROSITE" id="PS00555">
    <property type="entry name" value="ICOSAH_VIR_COAT_S"/>
    <property type="match status" value="1"/>
</dbReference>
<evidence type="ECO:0000256" key="2">
    <source>
        <dbReference type="ARBA" id="ARBA00007446"/>
    </source>
</evidence>
<dbReference type="PRINTS" id="PR00233">
    <property type="entry name" value="ICOSAHEDRAL"/>
</dbReference>
<dbReference type="SUPFAM" id="SSF88633">
    <property type="entry name" value="Positive stranded ssRNA viruses"/>
    <property type="match status" value="1"/>
</dbReference>
<reference evidence="9" key="1">
    <citation type="journal article" date="2012" name="Virus Genes">
        <title>Mutation rate in Velvet tobacco mottle virus varies between genomic region and virus variant but is not influenced by obligatory mirid transmission.</title>
        <authorList>
            <person name="Arthur K."/>
            <person name="Collins N.C."/>
            <person name="Randles J.W."/>
        </authorList>
    </citation>
    <scope>NUCLEOTIDE SEQUENCE</scope>
    <source>
        <strain evidence="9">VTMoV-R17</strain>
    </source>
</reference>
<dbReference type="InterPro" id="IPR029053">
    <property type="entry name" value="Viral_coat"/>
</dbReference>
<dbReference type="Pfam" id="PF00729">
    <property type="entry name" value="Viral_coat"/>
    <property type="match status" value="1"/>
</dbReference>
<dbReference type="EMBL" id="JQ968542">
    <property type="protein sequence ID" value="AFN89806.1"/>
    <property type="molecule type" value="Genomic_RNA"/>
</dbReference>
<comment type="similarity">
    <text evidence="2">Belongs to the icosahedral plant coat protein family.</text>
</comment>
<name>I7B0S3_9VIRU</name>
<dbReference type="InterPro" id="IPR000937">
    <property type="entry name" value="Capsid_prot_S-dom_vir"/>
</dbReference>
<keyword evidence="4 9" id="KW-0167">Capsid protein</keyword>
<keyword evidence="6" id="KW-1142">T=3 icosahedral capsid protein</keyword>
<reference evidence="9" key="2">
    <citation type="submission" date="2012-04" db="EMBL/GenBank/DDBJ databases">
        <authorList>
            <person name="Arthur K.R."/>
            <person name="Collins N.C."/>
            <person name="Randles J.W."/>
        </authorList>
    </citation>
    <scope>NUCLEOTIDE SEQUENCE</scope>
    <source>
        <strain evidence="9">VTMoV-R17</strain>
    </source>
</reference>
<proteinExistence type="inferred from homology"/>
<organism evidence="9">
    <name type="scientific">Velvet tobacco mottle virus</name>
    <dbReference type="NCBI Taxonomy" id="12473"/>
    <lineage>
        <taxon>Viruses</taxon>
        <taxon>Riboviria</taxon>
        <taxon>Orthornavirae</taxon>
        <taxon>Pisuviricota</taxon>
        <taxon>Pisoniviricetes</taxon>
        <taxon>Sobelivirales</taxon>
        <taxon>Solemoviridae</taxon>
        <taxon>Sobemovirus</taxon>
        <taxon>Sobemovirus VTMOV</taxon>
    </lineage>
</organism>
<evidence type="ECO:0000256" key="1">
    <source>
        <dbReference type="ARBA" id="ARBA00004328"/>
    </source>
</evidence>
<accession>I7B0S3</accession>